<proteinExistence type="inferred from homology"/>
<dbReference type="PRINTS" id="PR00305">
    <property type="entry name" value="1433ZETA"/>
</dbReference>
<dbReference type="PANTHER" id="PTHR18860">
    <property type="entry name" value="14-3-3 PROTEIN"/>
    <property type="match status" value="1"/>
</dbReference>
<name>A0ABQ8LZ43_LABRO</name>
<dbReference type="InterPro" id="IPR023410">
    <property type="entry name" value="14-3-3_domain"/>
</dbReference>
<feature type="domain" description="14-3-3" evidence="4">
    <location>
        <begin position="81"/>
        <end position="320"/>
    </location>
</feature>
<gene>
    <name evidence="5" type="ORF">H4Q32_017617</name>
</gene>
<comment type="subunit">
    <text evidence="2">Homodimer, and heterodimer with other family members.</text>
</comment>
<evidence type="ECO:0000313" key="6">
    <source>
        <dbReference type="Proteomes" id="UP000830375"/>
    </source>
</evidence>
<evidence type="ECO:0000256" key="2">
    <source>
        <dbReference type="ARBA" id="ARBA00011625"/>
    </source>
</evidence>
<dbReference type="PROSITE" id="PS00797">
    <property type="entry name" value="1433_2"/>
    <property type="match status" value="1"/>
</dbReference>
<evidence type="ECO:0000256" key="1">
    <source>
        <dbReference type="ARBA" id="ARBA00006141"/>
    </source>
</evidence>
<dbReference type="SMART" id="SM00101">
    <property type="entry name" value="14_3_3"/>
    <property type="match status" value="1"/>
</dbReference>
<evidence type="ECO:0000313" key="5">
    <source>
        <dbReference type="EMBL" id="KAI2655256.1"/>
    </source>
</evidence>
<evidence type="ECO:0000259" key="4">
    <source>
        <dbReference type="SMART" id="SM00101"/>
    </source>
</evidence>
<dbReference type="InterPro" id="IPR023409">
    <property type="entry name" value="14-3-3_CS"/>
</dbReference>
<organism evidence="5 6">
    <name type="scientific">Labeo rohita</name>
    <name type="common">Indian major carp</name>
    <name type="synonym">Cyprinus rohita</name>
    <dbReference type="NCBI Taxonomy" id="84645"/>
    <lineage>
        <taxon>Eukaryota</taxon>
        <taxon>Metazoa</taxon>
        <taxon>Chordata</taxon>
        <taxon>Craniata</taxon>
        <taxon>Vertebrata</taxon>
        <taxon>Euteleostomi</taxon>
        <taxon>Actinopterygii</taxon>
        <taxon>Neopterygii</taxon>
        <taxon>Teleostei</taxon>
        <taxon>Ostariophysi</taxon>
        <taxon>Cypriniformes</taxon>
        <taxon>Cyprinidae</taxon>
        <taxon>Labeoninae</taxon>
        <taxon>Labeonini</taxon>
        <taxon>Labeo</taxon>
    </lineage>
</organism>
<dbReference type="PROSITE" id="PS00796">
    <property type="entry name" value="1433_1"/>
    <property type="match status" value="1"/>
</dbReference>
<accession>A0ABQ8LZ43</accession>
<dbReference type="InterPro" id="IPR000308">
    <property type="entry name" value="14-3-3"/>
</dbReference>
<dbReference type="InterPro" id="IPR036815">
    <property type="entry name" value="14-3-3_dom_sf"/>
</dbReference>
<dbReference type="SUPFAM" id="SSF48445">
    <property type="entry name" value="14-3-3 protein"/>
    <property type="match status" value="1"/>
</dbReference>
<comment type="caution">
    <text evidence="5">The sequence shown here is derived from an EMBL/GenBank/DDBJ whole genome shotgun (WGS) entry which is preliminary data.</text>
</comment>
<reference evidence="5 6" key="1">
    <citation type="submission" date="2022-01" db="EMBL/GenBank/DDBJ databases">
        <title>A high-quality chromosome-level genome assembly of rohu carp, Labeo rohita.</title>
        <authorList>
            <person name="Arick M.A. II"/>
            <person name="Hsu C.-Y."/>
            <person name="Magbanua Z."/>
            <person name="Pechanova O."/>
            <person name="Grover C."/>
            <person name="Miller E."/>
            <person name="Thrash A."/>
            <person name="Ezzel L."/>
            <person name="Alam S."/>
            <person name="Benzie J."/>
            <person name="Hamilton M."/>
            <person name="Karsi A."/>
            <person name="Lawrence M.L."/>
            <person name="Peterson D.G."/>
        </authorList>
    </citation>
    <scope>NUCLEOTIDE SEQUENCE [LARGE SCALE GENOMIC DNA]</scope>
    <source>
        <strain evidence="6">BAU-BD-2019</strain>
        <tissue evidence="5">Blood</tissue>
    </source>
</reference>
<dbReference type="EMBL" id="JACTAM010000016">
    <property type="protein sequence ID" value="KAI2655256.1"/>
    <property type="molecule type" value="Genomic_DNA"/>
</dbReference>
<dbReference type="Proteomes" id="UP000830375">
    <property type="component" value="Unassembled WGS sequence"/>
</dbReference>
<protein>
    <submittedName>
        <fullName evidence="5">14-3-3 protein beta/alpha-A</fullName>
    </submittedName>
</protein>
<comment type="similarity">
    <text evidence="1 3">Belongs to the 14-3-3 family.</text>
</comment>
<dbReference type="Gene3D" id="1.20.190.20">
    <property type="entry name" value="14-3-3 domain"/>
    <property type="match status" value="1"/>
</dbReference>
<sequence>MEGKMEGKWCTTESRTGSRAITDNVKSAVALVTFDVTWPSLVSAPGAGLIGGKPRGLARPPVRISCEPRTIVIPRHSAMDKSELVQKAKLAEQAERYDDMAAAMKAVTEGDVELSNEERNLLSVAYKNVVGARRSSWRVVSSIEQKTEGSDKKQQMVKEYREKIEKELKEICNDVLVLLDKYLIPKATPAESKVFYLKMKGDYYRYLAEVAVGEEKSSIIANSQEAYKDAFEISKAEMQPTHPIRLGLALNFSVFYYEILNAPDQACKLAKTAFDEAIAELDSLNEESYKDSTLIMQLLRDNLTLWTSDNQGDGEDTEEGREN</sequence>
<keyword evidence="6" id="KW-1185">Reference proteome</keyword>
<evidence type="ECO:0000256" key="3">
    <source>
        <dbReference type="RuleBase" id="RU003466"/>
    </source>
</evidence>
<dbReference type="Pfam" id="PF00244">
    <property type="entry name" value="14-3-3"/>
    <property type="match status" value="1"/>
</dbReference>